<organism evidence="2 3">
    <name type="scientific">Mucilaginibacter pankratovii</name>
    <dbReference type="NCBI Taxonomy" id="2772110"/>
    <lineage>
        <taxon>Bacteria</taxon>
        <taxon>Pseudomonadati</taxon>
        <taxon>Bacteroidota</taxon>
        <taxon>Sphingobacteriia</taxon>
        <taxon>Sphingobacteriales</taxon>
        <taxon>Sphingobacteriaceae</taxon>
        <taxon>Mucilaginibacter</taxon>
    </lineage>
</organism>
<dbReference type="SUPFAM" id="SSF53474">
    <property type="entry name" value="alpha/beta-Hydrolases"/>
    <property type="match status" value="1"/>
</dbReference>
<comment type="caution">
    <text evidence="2">The sequence shown here is derived from an EMBL/GenBank/DDBJ whole genome shotgun (WGS) entry which is preliminary data.</text>
</comment>
<dbReference type="InterPro" id="IPR029058">
    <property type="entry name" value="AB_hydrolase_fold"/>
</dbReference>
<dbReference type="PRINTS" id="PR00111">
    <property type="entry name" value="ABHYDROLASE"/>
</dbReference>
<dbReference type="Proteomes" id="UP000606600">
    <property type="component" value="Unassembled WGS sequence"/>
</dbReference>
<protein>
    <submittedName>
        <fullName evidence="2">Alpha/beta hydrolase</fullName>
    </submittedName>
</protein>
<keyword evidence="3" id="KW-1185">Reference proteome</keyword>
<reference evidence="2 3" key="1">
    <citation type="submission" date="2020-09" db="EMBL/GenBank/DDBJ databases">
        <title>Novel species of Mucilaginibacter isolated from a glacier on the Tibetan Plateau.</title>
        <authorList>
            <person name="Liu Q."/>
            <person name="Xin Y.-H."/>
        </authorList>
    </citation>
    <scope>NUCLEOTIDE SEQUENCE [LARGE SCALE GENOMIC DNA]</scope>
    <source>
        <strain evidence="2 3">ZT4R22</strain>
    </source>
</reference>
<evidence type="ECO:0000313" key="3">
    <source>
        <dbReference type="Proteomes" id="UP000606600"/>
    </source>
</evidence>
<dbReference type="PROSITE" id="PS51257">
    <property type="entry name" value="PROKAR_LIPOPROTEIN"/>
    <property type="match status" value="1"/>
</dbReference>
<dbReference type="PANTHER" id="PTHR43798:SF33">
    <property type="entry name" value="HYDROLASE, PUTATIVE (AFU_ORTHOLOGUE AFUA_2G14860)-RELATED"/>
    <property type="match status" value="1"/>
</dbReference>
<gene>
    <name evidence="2" type="ORF">IDJ77_03415</name>
</gene>
<proteinExistence type="predicted"/>
<dbReference type="Pfam" id="PF00561">
    <property type="entry name" value="Abhydrolase_1"/>
    <property type="match status" value="1"/>
</dbReference>
<name>A0ABR7WKJ7_9SPHI</name>
<accession>A0ABR7WKJ7</accession>
<dbReference type="Gene3D" id="3.40.50.1820">
    <property type="entry name" value="alpha/beta hydrolase"/>
    <property type="match status" value="1"/>
</dbReference>
<feature type="domain" description="AB hydrolase-1" evidence="1">
    <location>
        <begin position="55"/>
        <end position="170"/>
    </location>
</feature>
<keyword evidence="2" id="KW-0378">Hydrolase</keyword>
<evidence type="ECO:0000313" key="2">
    <source>
        <dbReference type="EMBL" id="MBD1362849.1"/>
    </source>
</evidence>
<dbReference type="RefSeq" id="WP_191187527.1">
    <property type="nucleotide sequence ID" value="NZ_JACWMY010000002.1"/>
</dbReference>
<dbReference type="EMBL" id="JACWMY010000002">
    <property type="protein sequence ID" value="MBD1362849.1"/>
    <property type="molecule type" value="Genomic_DNA"/>
</dbReference>
<dbReference type="InterPro" id="IPR050266">
    <property type="entry name" value="AB_hydrolase_sf"/>
</dbReference>
<dbReference type="GO" id="GO:0016787">
    <property type="term" value="F:hydrolase activity"/>
    <property type="evidence" value="ECO:0007669"/>
    <property type="project" value="UniProtKB-KW"/>
</dbReference>
<sequence>MKNHRLLPIIALCTLLFACGNPQRKTNDKKADVRAHIQNNGIPISYTDTGKGDTTLLFVHGWCINKSYWADQAAYFEKRYRVVAIDLPGYGQSGKNRKAWDVNTFATDVNAVIDQLKLKNVILVGHSMSGTIVLQAAINQPDKVIGIVGVDNFKGQGTPPQTTAQKKEIADAIAAMRKDFKQVASQWFNEGLFYKTTSKAIRARILNDVAHADTAAAIGSMEQQAYDDVPNLIKSKKKLYLINSDYQPNDTTWLVKNKIPYKLLIVHNTGHFPMVEAPKEFNVRLDEVLADMKR</sequence>
<dbReference type="InterPro" id="IPR000073">
    <property type="entry name" value="AB_hydrolase_1"/>
</dbReference>
<evidence type="ECO:0000259" key="1">
    <source>
        <dbReference type="Pfam" id="PF00561"/>
    </source>
</evidence>
<dbReference type="PANTHER" id="PTHR43798">
    <property type="entry name" value="MONOACYLGLYCEROL LIPASE"/>
    <property type="match status" value="1"/>
</dbReference>